<keyword evidence="2" id="KW-1185">Reference proteome</keyword>
<dbReference type="EMBL" id="KZ772682">
    <property type="protein sequence ID" value="PTQ46652.1"/>
    <property type="molecule type" value="Genomic_DNA"/>
</dbReference>
<evidence type="ECO:0000313" key="1">
    <source>
        <dbReference type="EMBL" id="PTQ46652.1"/>
    </source>
</evidence>
<accession>A0A2R6XKN9</accession>
<dbReference type="AlphaFoldDB" id="A0A2R6XKN9"/>
<organism evidence="1 2">
    <name type="scientific">Marchantia polymorpha</name>
    <name type="common">Common liverwort</name>
    <name type="synonym">Marchantia aquatica</name>
    <dbReference type="NCBI Taxonomy" id="3197"/>
    <lineage>
        <taxon>Eukaryota</taxon>
        <taxon>Viridiplantae</taxon>
        <taxon>Streptophyta</taxon>
        <taxon>Embryophyta</taxon>
        <taxon>Marchantiophyta</taxon>
        <taxon>Marchantiopsida</taxon>
        <taxon>Marchantiidae</taxon>
        <taxon>Marchantiales</taxon>
        <taxon>Marchantiaceae</taxon>
        <taxon>Marchantia</taxon>
    </lineage>
</organism>
<proteinExistence type="predicted"/>
<gene>
    <name evidence="1" type="ORF">MARPO_0010s0057</name>
</gene>
<sequence length="83" mass="9677">MEISEMYGVMLYITRDISFCYRYFNQNASYNMYMSVGRSPFPRLLIRVSTVDNVSLTFANQILSFQPTHPQSYPPAYRETLSG</sequence>
<name>A0A2R6XKN9_MARPO</name>
<evidence type="ECO:0000313" key="2">
    <source>
        <dbReference type="Proteomes" id="UP000244005"/>
    </source>
</evidence>
<dbReference type="Proteomes" id="UP000244005">
    <property type="component" value="Unassembled WGS sequence"/>
</dbReference>
<reference evidence="2" key="1">
    <citation type="journal article" date="2017" name="Cell">
        <title>Insights into land plant evolution garnered from the Marchantia polymorpha genome.</title>
        <authorList>
            <person name="Bowman J.L."/>
            <person name="Kohchi T."/>
            <person name="Yamato K.T."/>
            <person name="Jenkins J."/>
            <person name="Shu S."/>
            <person name="Ishizaki K."/>
            <person name="Yamaoka S."/>
            <person name="Nishihama R."/>
            <person name="Nakamura Y."/>
            <person name="Berger F."/>
            <person name="Adam C."/>
            <person name="Aki S.S."/>
            <person name="Althoff F."/>
            <person name="Araki T."/>
            <person name="Arteaga-Vazquez M.A."/>
            <person name="Balasubrmanian S."/>
            <person name="Barry K."/>
            <person name="Bauer D."/>
            <person name="Boehm C.R."/>
            <person name="Briginshaw L."/>
            <person name="Caballero-Perez J."/>
            <person name="Catarino B."/>
            <person name="Chen F."/>
            <person name="Chiyoda S."/>
            <person name="Chovatia M."/>
            <person name="Davies K.M."/>
            <person name="Delmans M."/>
            <person name="Demura T."/>
            <person name="Dierschke T."/>
            <person name="Dolan L."/>
            <person name="Dorantes-Acosta A.E."/>
            <person name="Eklund D.M."/>
            <person name="Florent S.N."/>
            <person name="Flores-Sandoval E."/>
            <person name="Fujiyama A."/>
            <person name="Fukuzawa H."/>
            <person name="Galik B."/>
            <person name="Grimanelli D."/>
            <person name="Grimwood J."/>
            <person name="Grossniklaus U."/>
            <person name="Hamada T."/>
            <person name="Haseloff J."/>
            <person name="Hetherington A.J."/>
            <person name="Higo A."/>
            <person name="Hirakawa Y."/>
            <person name="Hundley H.N."/>
            <person name="Ikeda Y."/>
            <person name="Inoue K."/>
            <person name="Inoue S.I."/>
            <person name="Ishida S."/>
            <person name="Jia Q."/>
            <person name="Kakita M."/>
            <person name="Kanazawa T."/>
            <person name="Kawai Y."/>
            <person name="Kawashima T."/>
            <person name="Kennedy M."/>
            <person name="Kinose K."/>
            <person name="Kinoshita T."/>
            <person name="Kohara Y."/>
            <person name="Koide E."/>
            <person name="Komatsu K."/>
            <person name="Kopischke S."/>
            <person name="Kubo M."/>
            <person name="Kyozuka J."/>
            <person name="Lagercrantz U."/>
            <person name="Lin S.S."/>
            <person name="Lindquist E."/>
            <person name="Lipzen A.M."/>
            <person name="Lu C.W."/>
            <person name="De Luna E."/>
            <person name="Martienssen R.A."/>
            <person name="Minamino N."/>
            <person name="Mizutani M."/>
            <person name="Mizutani M."/>
            <person name="Mochizuki N."/>
            <person name="Monte I."/>
            <person name="Mosher R."/>
            <person name="Nagasaki H."/>
            <person name="Nakagami H."/>
            <person name="Naramoto S."/>
            <person name="Nishitani K."/>
            <person name="Ohtani M."/>
            <person name="Okamoto T."/>
            <person name="Okumura M."/>
            <person name="Phillips J."/>
            <person name="Pollak B."/>
            <person name="Reinders A."/>
            <person name="Rovekamp M."/>
            <person name="Sano R."/>
            <person name="Sawa S."/>
            <person name="Schmid M.W."/>
            <person name="Shirakawa M."/>
            <person name="Solano R."/>
            <person name="Spunde A."/>
            <person name="Suetsugu N."/>
            <person name="Sugano S."/>
            <person name="Sugiyama A."/>
            <person name="Sun R."/>
            <person name="Suzuki Y."/>
            <person name="Takenaka M."/>
            <person name="Takezawa D."/>
            <person name="Tomogane H."/>
            <person name="Tsuzuki M."/>
            <person name="Ueda T."/>
            <person name="Umeda M."/>
            <person name="Ward J.M."/>
            <person name="Watanabe Y."/>
            <person name="Yazaki K."/>
            <person name="Yokoyama R."/>
            <person name="Yoshitake Y."/>
            <person name="Yotsui I."/>
            <person name="Zachgo S."/>
            <person name="Schmutz J."/>
        </authorList>
    </citation>
    <scope>NUCLEOTIDE SEQUENCE [LARGE SCALE GENOMIC DNA]</scope>
    <source>
        <strain evidence="2">Tak-1</strain>
    </source>
</reference>
<protein>
    <submittedName>
        <fullName evidence="1">Uncharacterized protein</fullName>
    </submittedName>
</protein>